<evidence type="ECO:0000256" key="1">
    <source>
        <dbReference type="SAM" id="MobiDB-lite"/>
    </source>
</evidence>
<dbReference type="AlphaFoldDB" id="A0A0F7SGC3"/>
<feature type="transmembrane region" description="Helical" evidence="2">
    <location>
        <begin position="12"/>
        <end position="34"/>
    </location>
</feature>
<feature type="compositionally biased region" description="Polar residues" evidence="1">
    <location>
        <begin position="188"/>
        <end position="204"/>
    </location>
</feature>
<keyword evidence="2" id="KW-1133">Transmembrane helix</keyword>
<dbReference type="EMBL" id="LN483116">
    <property type="protein sequence ID" value="CDZ96319.1"/>
    <property type="molecule type" value="Genomic_DNA"/>
</dbReference>
<feature type="transmembrane region" description="Helical" evidence="2">
    <location>
        <begin position="142"/>
        <end position="161"/>
    </location>
</feature>
<feature type="transmembrane region" description="Helical" evidence="2">
    <location>
        <begin position="109"/>
        <end position="130"/>
    </location>
</feature>
<reference evidence="4" key="1">
    <citation type="submission" date="2014-08" db="EMBL/GenBank/DDBJ databases">
        <authorList>
            <person name="Sharma Rahul"/>
            <person name="Thines Marco"/>
        </authorList>
    </citation>
    <scope>NUCLEOTIDE SEQUENCE</scope>
</reference>
<dbReference type="PANTHER" id="PTHR37019">
    <property type="entry name" value="CHROMOSOME 1, WHOLE GENOME SHOTGUN SEQUENCE"/>
    <property type="match status" value="1"/>
</dbReference>
<accession>A0A0F7SGC3</accession>
<evidence type="ECO:0000313" key="4">
    <source>
        <dbReference type="EMBL" id="CDZ96319.1"/>
    </source>
</evidence>
<sequence length="204" mass="21622">MIFPRASPLPKPYYYALAIGEPLGMLGAGAYAIFFPNRFFEWFLRPEDAGVLAGSLVSGGGGGPRGILVAGGMGSCMAILGLLSFLVIPALQATLQKDPQSHETILTRYFAAFSIGDALHISVILALMPAEVRTAPFEKWTIMLWGNVLGTALPAFVRLAWFAGIGRPTFGSFGTSKSLKGKARGDGYQSTGSSSNPNRDSTSQ</sequence>
<proteinExistence type="predicted"/>
<feature type="transmembrane region" description="Helical" evidence="2">
    <location>
        <begin position="67"/>
        <end position="88"/>
    </location>
</feature>
<name>A0A0F7SGC3_PHARH</name>
<feature type="region of interest" description="Disordered" evidence="1">
    <location>
        <begin position="175"/>
        <end position="204"/>
    </location>
</feature>
<evidence type="ECO:0000256" key="2">
    <source>
        <dbReference type="SAM" id="Phobius"/>
    </source>
</evidence>
<keyword evidence="2" id="KW-0812">Transmembrane</keyword>
<dbReference type="Pfam" id="PF24803">
    <property type="entry name" value="DUF7704"/>
    <property type="match status" value="1"/>
</dbReference>
<evidence type="ECO:0000259" key="3">
    <source>
        <dbReference type="Pfam" id="PF24803"/>
    </source>
</evidence>
<feature type="domain" description="DUF7704" evidence="3">
    <location>
        <begin position="9"/>
        <end position="166"/>
    </location>
</feature>
<dbReference type="InterPro" id="IPR056121">
    <property type="entry name" value="DUF7704"/>
</dbReference>
<keyword evidence="2" id="KW-0472">Membrane</keyword>
<dbReference type="PANTHER" id="PTHR37019:SF2">
    <property type="entry name" value="EXPERA DOMAIN-CONTAINING PROTEIN"/>
    <property type="match status" value="1"/>
</dbReference>
<organism evidence="4">
    <name type="scientific">Phaffia rhodozyma</name>
    <name type="common">Yeast</name>
    <name type="synonym">Xanthophyllomyces dendrorhous</name>
    <dbReference type="NCBI Taxonomy" id="264483"/>
    <lineage>
        <taxon>Eukaryota</taxon>
        <taxon>Fungi</taxon>
        <taxon>Dikarya</taxon>
        <taxon>Basidiomycota</taxon>
        <taxon>Agaricomycotina</taxon>
        <taxon>Tremellomycetes</taxon>
        <taxon>Cystofilobasidiales</taxon>
        <taxon>Mrakiaceae</taxon>
        <taxon>Phaffia</taxon>
    </lineage>
</organism>
<protein>
    <recommendedName>
        <fullName evidence="3">DUF7704 domain-containing protein</fullName>
    </recommendedName>
</protein>